<dbReference type="Proteomes" id="UP001233999">
    <property type="component" value="Unassembled WGS sequence"/>
</dbReference>
<sequence>MASSIASDIIFKDLCHLCDKISVSSRDKKGEYLKKFINSFREFTRKKKGENPTVDDSFFPVLRLLLPQLDRERGAYGVKEHNLAKIYIRILGLPKEGQDALKLLNFRAPKTAGNLAGDFGEVAFYILKNRCPTGGTLNVLQVNEHLDNIALKHADHDPSKENYYSFSTVSYEECIWI</sequence>
<dbReference type="GO" id="GO:0006303">
    <property type="term" value="P:double-strand break repair via nonhomologous end joining"/>
    <property type="evidence" value="ECO:0007669"/>
    <property type="project" value="TreeGrafter"/>
</dbReference>
<feature type="domain" description="DNA ligase ATP-dependent N-terminal" evidence="2">
    <location>
        <begin position="11"/>
        <end position="152"/>
    </location>
</feature>
<proteinExistence type="predicted"/>
<dbReference type="GO" id="GO:0005524">
    <property type="term" value="F:ATP binding"/>
    <property type="evidence" value="ECO:0007669"/>
    <property type="project" value="InterPro"/>
</dbReference>
<keyword evidence="4" id="KW-1185">Reference proteome</keyword>
<dbReference type="Gene3D" id="1.10.3260.10">
    <property type="entry name" value="DNA ligase, ATP-dependent, N-terminal domain"/>
    <property type="match status" value="1"/>
</dbReference>
<evidence type="ECO:0000313" key="4">
    <source>
        <dbReference type="Proteomes" id="UP001233999"/>
    </source>
</evidence>
<dbReference type="InterPro" id="IPR029710">
    <property type="entry name" value="LIG4"/>
</dbReference>
<keyword evidence="1" id="KW-0436">Ligase</keyword>
<dbReference type="EMBL" id="JASPKZ010007275">
    <property type="protein sequence ID" value="KAJ9585405.1"/>
    <property type="molecule type" value="Genomic_DNA"/>
</dbReference>
<dbReference type="GO" id="GO:0003910">
    <property type="term" value="F:DNA ligase (ATP) activity"/>
    <property type="evidence" value="ECO:0007669"/>
    <property type="project" value="InterPro"/>
</dbReference>
<dbReference type="PANTHER" id="PTHR45997:SF1">
    <property type="entry name" value="DNA LIGASE 4"/>
    <property type="match status" value="1"/>
</dbReference>
<accession>A0AAD7ZRS8</accession>
<dbReference type="GO" id="GO:0003677">
    <property type="term" value="F:DNA binding"/>
    <property type="evidence" value="ECO:0007669"/>
    <property type="project" value="InterPro"/>
</dbReference>
<dbReference type="InterPro" id="IPR036599">
    <property type="entry name" value="DNA_ligase_N_sf"/>
</dbReference>
<dbReference type="GO" id="GO:0032807">
    <property type="term" value="C:DNA ligase IV complex"/>
    <property type="evidence" value="ECO:0007669"/>
    <property type="project" value="TreeGrafter"/>
</dbReference>
<name>A0AAD7ZRS8_DIPPU</name>
<reference evidence="3" key="1">
    <citation type="journal article" date="2023" name="IScience">
        <title>Live-bearing cockroach genome reveals convergent evolutionary mechanisms linked to viviparity in insects and beyond.</title>
        <authorList>
            <person name="Fouks B."/>
            <person name="Harrison M.C."/>
            <person name="Mikhailova A.A."/>
            <person name="Marchal E."/>
            <person name="English S."/>
            <person name="Carruthers M."/>
            <person name="Jennings E.C."/>
            <person name="Chiamaka E.L."/>
            <person name="Frigard R.A."/>
            <person name="Pippel M."/>
            <person name="Attardo G.M."/>
            <person name="Benoit J.B."/>
            <person name="Bornberg-Bauer E."/>
            <person name="Tobe S.S."/>
        </authorList>
    </citation>
    <scope>NUCLEOTIDE SEQUENCE</scope>
    <source>
        <strain evidence="3">Stay&amp;Tobe</strain>
    </source>
</reference>
<evidence type="ECO:0000256" key="1">
    <source>
        <dbReference type="ARBA" id="ARBA00022598"/>
    </source>
</evidence>
<dbReference type="AlphaFoldDB" id="A0AAD7ZRS8"/>
<comment type="caution">
    <text evidence="3">The sequence shown here is derived from an EMBL/GenBank/DDBJ whole genome shotgun (WGS) entry which is preliminary data.</text>
</comment>
<organism evidence="3 4">
    <name type="scientific">Diploptera punctata</name>
    <name type="common">Pacific beetle cockroach</name>
    <dbReference type="NCBI Taxonomy" id="6984"/>
    <lineage>
        <taxon>Eukaryota</taxon>
        <taxon>Metazoa</taxon>
        <taxon>Ecdysozoa</taxon>
        <taxon>Arthropoda</taxon>
        <taxon>Hexapoda</taxon>
        <taxon>Insecta</taxon>
        <taxon>Pterygota</taxon>
        <taxon>Neoptera</taxon>
        <taxon>Polyneoptera</taxon>
        <taxon>Dictyoptera</taxon>
        <taxon>Blattodea</taxon>
        <taxon>Blaberoidea</taxon>
        <taxon>Blaberidae</taxon>
        <taxon>Diplopterinae</taxon>
        <taxon>Diploptera</taxon>
    </lineage>
</organism>
<evidence type="ECO:0000259" key="2">
    <source>
        <dbReference type="Pfam" id="PF04675"/>
    </source>
</evidence>
<dbReference type="Pfam" id="PF04675">
    <property type="entry name" value="DNA_ligase_A_N"/>
    <property type="match status" value="1"/>
</dbReference>
<gene>
    <name evidence="3" type="ORF">L9F63_002788</name>
</gene>
<dbReference type="GO" id="GO:0006297">
    <property type="term" value="P:nucleotide-excision repair, DNA gap filling"/>
    <property type="evidence" value="ECO:0007669"/>
    <property type="project" value="TreeGrafter"/>
</dbReference>
<protein>
    <recommendedName>
        <fullName evidence="2">DNA ligase ATP-dependent N-terminal domain-containing protein</fullName>
    </recommendedName>
</protein>
<evidence type="ECO:0000313" key="3">
    <source>
        <dbReference type="EMBL" id="KAJ9585405.1"/>
    </source>
</evidence>
<dbReference type="InterPro" id="IPR012308">
    <property type="entry name" value="DNA_ligase_ATP-dep_N"/>
</dbReference>
<dbReference type="PANTHER" id="PTHR45997">
    <property type="entry name" value="DNA LIGASE 4"/>
    <property type="match status" value="1"/>
</dbReference>
<dbReference type="GO" id="GO:0005958">
    <property type="term" value="C:DNA-dependent protein kinase-DNA ligase 4 complex"/>
    <property type="evidence" value="ECO:0007669"/>
    <property type="project" value="TreeGrafter"/>
</dbReference>
<dbReference type="GO" id="GO:0006310">
    <property type="term" value="P:DNA recombination"/>
    <property type="evidence" value="ECO:0007669"/>
    <property type="project" value="InterPro"/>
</dbReference>
<reference evidence="3" key="2">
    <citation type="submission" date="2023-05" db="EMBL/GenBank/DDBJ databases">
        <authorList>
            <person name="Fouks B."/>
        </authorList>
    </citation>
    <scope>NUCLEOTIDE SEQUENCE</scope>
    <source>
        <strain evidence="3">Stay&amp;Tobe</strain>
        <tissue evidence="3">Testes</tissue>
    </source>
</reference>